<comment type="cofactor">
    <cofactor evidence="1 21">
        <name>Mg(2+)</name>
        <dbReference type="ChEBI" id="CHEBI:18420"/>
    </cofactor>
</comment>
<feature type="compositionally biased region" description="Basic residues" evidence="22">
    <location>
        <begin position="509"/>
        <end position="535"/>
    </location>
</feature>
<accession>A0A0W4ZRE9</accession>
<dbReference type="EC" id="2.7.11.1" evidence="4 18"/>
<evidence type="ECO:0000256" key="11">
    <source>
        <dbReference type="ARBA" id="ARBA00022741"/>
    </source>
</evidence>
<feature type="binding site" evidence="20">
    <location>
        <position position="199"/>
    </location>
    <ligand>
        <name>ATP</name>
        <dbReference type="ChEBI" id="CHEBI:30616"/>
    </ligand>
</feature>
<dbReference type="Gene3D" id="1.10.510.10">
    <property type="entry name" value="Transferase(Phosphotransferase) domain 1"/>
    <property type="match status" value="1"/>
</dbReference>
<dbReference type="PIRSF" id="PIRSF038147">
    <property type="entry name" value="Ser/Thr_PK_RIO1"/>
    <property type="match status" value="1"/>
</dbReference>
<evidence type="ECO:0000256" key="4">
    <source>
        <dbReference type="ARBA" id="ARBA00012513"/>
    </source>
</evidence>
<evidence type="ECO:0000256" key="19">
    <source>
        <dbReference type="PIRSR" id="PIRSR038147-1"/>
    </source>
</evidence>
<evidence type="ECO:0000256" key="18">
    <source>
        <dbReference type="PIRNR" id="PIRNR038147"/>
    </source>
</evidence>
<dbReference type="Pfam" id="PF01163">
    <property type="entry name" value="RIO1"/>
    <property type="match status" value="1"/>
</dbReference>
<evidence type="ECO:0000256" key="6">
    <source>
        <dbReference type="ARBA" id="ARBA00022490"/>
    </source>
</evidence>
<dbReference type="GO" id="GO:0005737">
    <property type="term" value="C:cytoplasm"/>
    <property type="evidence" value="ECO:0007669"/>
    <property type="project" value="UniProtKB-SubCell"/>
</dbReference>
<dbReference type="SMART" id="SM00090">
    <property type="entry name" value="RIO"/>
    <property type="match status" value="1"/>
</dbReference>
<feature type="binding site" evidence="21">
    <location>
        <position position="320"/>
    </location>
    <ligand>
        <name>Mg(2+)</name>
        <dbReference type="ChEBI" id="CHEBI:18420"/>
    </ligand>
</feature>
<keyword evidence="13" id="KW-0378">Hydrolase</keyword>
<dbReference type="eggNOG" id="KOG2270">
    <property type="taxonomic scope" value="Eukaryota"/>
</dbReference>
<dbReference type="EMBL" id="LFWA01000006">
    <property type="protein sequence ID" value="KTW30928.1"/>
    <property type="molecule type" value="Genomic_DNA"/>
</dbReference>
<keyword evidence="15" id="KW-0460">Magnesium</keyword>
<dbReference type="AlphaFoldDB" id="A0A0W4ZRE9"/>
<keyword evidence="12 18" id="KW-0418">Kinase</keyword>
<keyword evidence="9 18" id="KW-0808">Transferase</keyword>
<comment type="caution">
    <text evidence="24">The sequence shown here is derived from an EMBL/GenBank/DDBJ whole genome shotgun (WGS) entry which is preliminary data.</text>
</comment>
<feature type="active site" description="4-aspartylphosphate intermediate" evidence="19">
    <location>
        <position position="332"/>
    </location>
</feature>
<keyword evidence="14 18" id="KW-0067">ATP-binding</keyword>
<reference evidence="25" key="1">
    <citation type="journal article" date="2016" name="Nat. Commun.">
        <title>Genome analysis of three Pneumocystis species reveals adaptation mechanisms to life exclusively in mammalian hosts.</title>
        <authorList>
            <person name="Ma L."/>
            <person name="Chen Z."/>
            <person name="Huang D.W."/>
            <person name="Kutty G."/>
            <person name="Ishihara M."/>
            <person name="Wang H."/>
            <person name="Abouelleil A."/>
            <person name="Bishop L."/>
            <person name="Davey E."/>
            <person name="Deng R."/>
            <person name="Deng X."/>
            <person name="Fan L."/>
            <person name="Fantoni G."/>
            <person name="Fitzgerald M."/>
            <person name="Gogineni E."/>
            <person name="Goldberg J.M."/>
            <person name="Handley G."/>
            <person name="Hu X."/>
            <person name="Huber C."/>
            <person name="Jiao X."/>
            <person name="Jones K."/>
            <person name="Levin J.Z."/>
            <person name="Liu Y."/>
            <person name="Macdonald P."/>
            <person name="Melnikov A."/>
            <person name="Raley C."/>
            <person name="Sassi M."/>
            <person name="Sherman B.T."/>
            <person name="Song X."/>
            <person name="Sykes S."/>
            <person name="Tran B."/>
            <person name="Walsh L."/>
            <person name="Xia Y."/>
            <person name="Yang J."/>
            <person name="Young S."/>
            <person name="Zeng Q."/>
            <person name="Zheng X."/>
            <person name="Stephens R."/>
            <person name="Nusbaum C."/>
            <person name="Birren B.W."/>
            <person name="Azadi P."/>
            <person name="Lempicki R.A."/>
            <person name="Cuomo C.A."/>
            <person name="Kovacs J.A."/>
        </authorList>
    </citation>
    <scope>NUCLEOTIDE SEQUENCE [LARGE SCALE GENOMIC DNA]</scope>
    <source>
        <strain evidence="25">RU7</strain>
    </source>
</reference>
<evidence type="ECO:0000256" key="7">
    <source>
        <dbReference type="ARBA" id="ARBA00022517"/>
    </source>
</evidence>
<feature type="region of interest" description="Disordered" evidence="22">
    <location>
        <begin position="454"/>
        <end position="535"/>
    </location>
</feature>
<evidence type="ECO:0000256" key="8">
    <source>
        <dbReference type="ARBA" id="ARBA00022527"/>
    </source>
</evidence>
<dbReference type="PANTHER" id="PTHR45723">
    <property type="entry name" value="SERINE/THREONINE-PROTEIN KINASE RIO1"/>
    <property type="match status" value="1"/>
</dbReference>
<dbReference type="InterPro" id="IPR017407">
    <property type="entry name" value="Ser/Thr_kinase_Rio1"/>
</dbReference>
<dbReference type="Proteomes" id="UP000053447">
    <property type="component" value="Unassembled WGS sequence"/>
</dbReference>
<gene>
    <name evidence="24" type="ORF">T551_01480</name>
</gene>
<keyword evidence="6" id="KW-0963">Cytoplasm</keyword>
<dbReference type="GO" id="GO:0042254">
    <property type="term" value="P:ribosome biogenesis"/>
    <property type="evidence" value="ECO:0007669"/>
    <property type="project" value="UniProtKB-KW"/>
</dbReference>
<evidence type="ECO:0000256" key="16">
    <source>
        <dbReference type="ARBA" id="ARBA00047899"/>
    </source>
</evidence>
<feature type="binding site" evidence="20">
    <location>
        <position position="269"/>
    </location>
    <ligand>
        <name>ATP</name>
        <dbReference type="ChEBI" id="CHEBI:30616"/>
    </ligand>
</feature>
<evidence type="ECO:0000256" key="21">
    <source>
        <dbReference type="PIRSR" id="PIRSR038147-3"/>
    </source>
</evidence>
<feature type="domain" description="RIO kinase" evidence="23">
    <location>
        <begin position="142"/>
        <end position="378"/>
    </location>
</feature>
<comment type="catalytic activity">
    <reaction evidence="17 18">
        <text>L-seryl-[protein] + ATP = O-phospho-L-seryl-[protein] + ADP + H(+)</text>
        <dbReference type="Rhea" id="RHEA:17989"/>
        <dbReference type="Rhea" id="RHEA-COMP:9863"/>
        <dbReference type="Rhea" id="RHEA-COMP:11604"/>
        <dbReference type="ChEBI" id="CHEBI:15378"/>
        <dbReference type="ChEBI" id="CHEBI:29999"/>
        <dbReference type="ChEBI" id="CHEBI:30616"/>
        <dbReference type="ChEBI" id="CHEBI:83421"/>
        <dbReference type="ChEBI" id="CHEBI:456216"/>
        <dbReference type="EC" id="2.7.11.1"/>
    </reaction>
</comment>
<evidence type="ECO:0000256" key="20">
    <source>
        <dbReference type="PIRSR" id="PIRSR038147-2"/>
    </source>
</evidence>
<evidence type="ECO:0000313" key="25">
    <source>
        <dbReference type="Proteomes" id="UP000053447"/>
    </source>
</evidence>
<evidence type="ECO:0000256" key="5">
    <source>
        <dbReference type="ARBA" id="ARBA00016038"/>
    </source>
</evidence>
<evidence type="ECO:0000256" key="13">
    <source>
        <dbReference type="ARBA" id="ARBA00022801"/>
    </source>
</evidence>
<evidence type="ECO:0000256" key="12">
    <source>
        <dbReference type="ARBA" id="ARBA00022777"/>
    </source>
</evidence>
<evidence type="ECO:0000256" key="14">
    <source>
        <dbReference type="ARBA" id="ARBA00022840"/>
    </source>
</evidence>
<dbReference type="GO" id="GO:0016787">
    <property type="term" value="F:hydrolase activity"/>
    <property type="evidence" value="ECO:0007669"/>
    <property type="project" value="UniProtKB-KW"/>
</dbReference>
<sequence>MMNSYKKDKKAINCHQNVESSEIPRKLTGSSEDDTESKEYIPESSEYDTEYNESDLNGEDWVEIARNKDFTKQYNRHRNISEISKNTTEGFKMLPRMNVHAAESNSKRTVNFETADVLNKYMNRLNLESYIPLNEKTKISKDKADRATTENVLDLRTRIILFRLINKGFIYKINGCISTGKEANVYHAVTEKGEQRAIKVYKTSILVFKNRDRYVSGEFRFQCNYSKHNPRKKVKLWAEKEMRNLKRLYQAGIPCPEPLHLRIHVLVMSFLGEDGWPYPRLKDVVISKSKYADLYLQLLCYIRIIYQVCHLVHADLSEYNILYHSKTLYIIDVSQSVEHNHPRSLEFLRMDISNVNSFFRKNGVICLNQRVIFDFVISDSGGITKEEIQETLFQMQNSIECQEPEDFKEDIVFKYSYIPQTLEQVRNIEEDLELINKTQGDTLTYKRLINIPSESKTDTNTESDSSDKTDSVSDDEFTNDKSESNLSKLKKFEDKTVKKERKIQIKELNKKRRIYKMHKAEKKRKIKASKKGKNK</sequence>
<dbReference type="VEuPathDB" id="FungiDB:T551_01480"/>
<keyword evidence="7" id="KW-0690">Ribosome biogenesis</keyword>
<dbReference type="Gene3D" id="3.30.200.20">
    <property type="entry name" value="Phosphorylase Kinase, domain 1"/>
    <property type="match status" value="1"/>
</dbReference>
<comment type="subcellular location">
    <subcellularLocation>
        <location evidence="2">Cytoplasm</location>
    </subcellularLocation>
</comment>
<evidence type="ECO:0000256" key="2">
    <source>
        <dbReference type="ARBA" id="ARBA00004496"/>
    </source>
</evidence>
<name>A0A0W4ZRE9_PNEJ7</name>
<organism evidence="24 25">
    <name type="scientific">Pneumocystis jirovecii (strain RU7)</name>
    <name type="common">Human pneumocystis pneumonia agent</name>
    <dbReference type="NCBI Taxonomy" id="1408657"/>
    <lineage>
        <taxon>Eukaryota</taxon>
        <taxon>Fungi</taxon>
        <taxon>Dikarya</taxon>
        <taxon>Ascomycota</taxon>
        <taxon>Taphrinomycotina</taxon>
        <taxon>Pneumocystomycetes</taxon>
        <taxon>Pneumocystaceae</taxon>
        <taxon>Pneumocystis</taxon>
    </lineage>
</organism>
<dbReference type="RefSeq" id="XP_018229918.1">
    <property type="nucleotide sequence ID" value="XM_018373743.1"/>
</dbReference>
<keyword evidence="25" id="KW-1185">Reference proteome</keyword>
<evidence type="ECO:0000256" key="10">
    <source>
        <dbReference type="ARBA" id="ARBA00022723"/>
    </source>
</evidence>
<dbReference type="STRING" id="1408657.A0A0W4ZRE9"/>
<evidence type="ECO:0000313" key="24">
    <source>
        <dbReference type="EMBL" id="KTW30928.1"/>
    </source>
</evidence>
<evidence type="ECO:0000256" key="17">
    <source>
        <dbReference type="ARBA" id="ARBA00048679"/>
    </source>
</evidence>
<dbReference type="GO" id="GO:0004674">
    <property type="term" value="F:protein serine/threonine kinase activity"/>
    <property type="evidence" value="ECO:0007669"/>
    <property type="project" value="UniProtKB-KW"/>
</dbReference>
<dbReference type="OrthoDB" id="205248at2759"/>
<dbReference type="InterPro" id="IPR000687">
    <property type="entry name" value="RIO_kinase"/>
</dbReference>
<dbReference type="InterPro" id="IPR011009">
    <property type="entry name" value="Kinase-like_dom_sf"/>
</dbReference>
<dbReference type="InterPro" id="IPR051272">
    <property type="entry name" value="RIO-type_Ser/Thr_kinase"/>
</dbReference>
<evidence type="ECO:0000256" key="9">
    <source>
        <dbReference type="ARBA" id="ARBA00022679"/>
    </source>
</evidence>
<dbReference type="InterPro" id="IPR018934">
    <property type="entry name" value="RIO_dom"/>
</dbReference>
<evidence type="ECO:0000259" key="23">
    <source>
        <dbReference type="SMART" id="SM00090"/>
    </source>
</evidence>
<feature type="region of interest" description="Disordered" evidence="22">
    <location>
        <begin position="1"/>
        <end position="54"/>
    </location>
</feature>
<feature type="compositionally biased region" description="Acidic residues" evidence="22">
    <location>
        <begin position="45"/>
        <end position="54"/>
    </location>
</feature>
<feature type="binding site" evidence="20">
    <location>
        <position position="271"/>
    </location>
    <ligand>
        <name>ATP</name>
        <dbReference type="ChEBI" id="CHEBI:30616"/>
    </ligand>
</feature>
<evidence type="ECO:0000256" key="1">
    <source>
        <dbReference type="ARBA" id="ARBA00001946"/>
    </source>
</evidence>
<feature type="active site" description="Proton acceptor" evidence="19">
    <location>
        <position position="315"/>
    </location>
</feature>
<dbReference type="FunFam" id="3.30.200.20:FF:000148">
    <property type="entry name" value="Serine/threonine-protein kinase RIO1"/>
    <property type="match status" value="1"/>
</dbReference>
<dbReference type="GeneID" id="28939998"/>
<dbReference type="GO" id="GO:0005524">
    <property type="term" value="F:ATP binding"/>
    <property type="evidence" value="ECO:0007669"/>
    <property type="project" value="UniProtKB-KW"/>
</dbReference>
<feature type="compositionally biased region" description="Basic and acidic residues" evidence="22">
    <location>
        <begin position="490"/>
        <end position="508"/>
    </location>
</feature>
<dbReference type="CDD" id="cd05147">
    <property type="entry name" value="RIO1_euk"/>
    <property type="match status" value="1"/>
</dbReference>
<protein>
    <recommendedName>
        <fullName evidence="5 18">Serine/threonine-protein kinase RIO1</fullName>
        <ecNumber evidence="4 18">2.7.11.1</ecNumber>
    </recommendedName>
</protein>
<proteinExistence type="inferred from homology"/>
<keyword evidence="10" id="KW-0479">Metal-binding</keyword>
<evidence type="ECO:0000256" key="15">
    <source>
        <dbReference type="ARBA" id="ARBA00022842"/>
    </source>
</evidence>
<feature type="compositionally biased region" description="Basic and acidic residues" evidence="22">
    <location>
        <begin position="455"/>
        <end position="471"/>
    </location>
</feature>
<evidence type="ECO:0000256" key="3">
    <source>
        <dbReference type="ARBA" id="ARBA00009196"/>
    </source>
</evidence>
<dbReference type="InterPro" id="IPR018935">
    <property type="entry name" value="RIO_kinase_CS"/>
</dbReference>
<keyword evidence="11 18" id="KW-0547">Nucleotide-binding</keyword>
<comment type="catalytic activity">
    <reaction evidence="16 18">
        <text>L-threonyl-[protein] + ATP = O-phospho-L-threonyl-[protein] + ADP + H(+)</text>
        <dbReference type="Rhea" id="RHEA:46608"/>
        <dbReference type="Rhea" id="RHEA-COMP:11060"/>
        <dbReference type="Rhea" id="RHEA-COMP:11605"/>
        <dbReference type="ChEBI" id="CHEBI:15378"/>
        <dbReference type="ChEBI" id="CHEBI:30013"/>
        <dbReference type="ChEBI" id="CHEBI:30616"/>
        <dbReference type="ChEBI" id="CHEBI:61977"/>
        <dbReference type="ChEBI" id="CHEBI:456216"/>
        <dbReference type="EC" id="2.7.11.1"/>
    </reaction>
</comment>
<dbReference type="SUPFAM" id="SSF56112">
    <property type="entry name" value="Protein kinase-like (PK-like)"/>
    <property type="match status" value="1"/>
</dbReference>
<dbReference type="GO" id="GO:0046872">
    <property type="term" value="F:metal ion binding"/>
    <property type="evidence" value="ECO:0007669"/>
    <property type="project" value="UniProtKB-KW"/>
</dbReference>
<feature type="binding site" evidence="21">
    <location>
        <position position="332"/>
    </location>
    <ligand>
        <name>Mg(2+)</name>
        <dbReference type="ChEBI" id="CHEBI:18420"/>
    </ligand>
</feature>
<dbReference type="PROSITE" id="PS01245">
    <property type="entry name" value="RIO1"/>
    <property type="match status" value="1"/>
</dbReference>
<keyword evidence="8 18" id="KW-0723">Serine/threonine-protein kinase</keyword>
<dbReference type="GO" id="GO:0106310">
    <property type="term" value="F:protein serine kinase activity"/>
    <property type="evidence" value="ECO:0007669"/>
    <property type="project" value="RHEA"/>
</dbReference>
<comment type="similarity">
    <text evidence="3 18">Belongs to the protein kinase superfamily. RIO-type Ser/Thr kinase family.</text>
</comment>
<evidence type="ECO:0000256" key="22">
    <source>
        <dbReference type="SAM" id="MobiDB-lite"/>
    </source>
</evidence>